<dbReference type="WBParaSite" id="PS1159_v2.g1449.t1">
    <property type="protein sequence ID" value="PS1159_v2.g1449.t1"/>
    <property type="gene ID" value="PS1159_v2.g1449"/>
</dbReference>
<proteinExistence type="predicted"/>
<name>A0AC35F9Q5_9BILA</name>
<reference evidence="2" key="1">
    <citation type="submission" date="2022-11" db="UniProtKB">
        <authorList>
            <consortium name="WormBaseParasite"/>
        </authorList>
    </citation>
    <scope>IDENTIFICATION</scope>
</reference>
<dbReference type="Proteomes" id="UP000887580">
    <property type="component" value="Unplaced"/>
</dbReference>
<organism evidence="1 2">
    <name type="scientific">Panagrolaimus sp. PS1159</name>
    <dbReference type="NCBI Taxonomy" id="55785"/>
    <lineage>
        <taxon>Eukaryota</taxon>
        <taxon>Metazoa</taxon>
        <taxon>Ecdysozoa</taxon>
        <taxon>Nematoda</taxon>
        <taxon>Chromadorea</taxon>
        <taxon>Rhabditida</taxon>
        <taxon>Tylenchina</taxon>
        <taxon>Panagrolaimomorpha</taxon>
        <taxon>Panagrolaimoidea</taxon>
        <taxon>Panagrolaimidae</taxon>
        <taxon>Panagrolaimus</taxon>
    </lineage>
</organism>
<evidence type="ECO:0000313" key="2">
    <source>
        <dbReference type="WBParaSite" id="PS1159_v2.g1449.t1"/>
    </source>
</evidence>
<evidence type="ECO:0000313" key="1">
    <source>
        <dbReference type="Proteomes" id="UP000887580"/>
    </source>
</evidence>
<accession>A0AC35F9Q5</accession>
<protein>
    <submittedName>
        <fullName evidence="2">Uncharacterized protein</fullName>
    </submittedName>
</protein>
<sequence>MDTMATKDLSFEGTTFSNSKSSHNSHYNNLNLNASQSCQNVTFIHSKSISIGNEQENSDLADEKFDTFSTTKSNSWKKCDKNDLQLLDHHSFGKEKQKQQFNQVEGMSFANNSTLSLHISAYENSIESADNYLNVEKSSKTSSINKMQNNHKQHFKTDSAFEFPRQQEDIPSKPEIMQFKSSQKLLNSNESNAKMNNKGRLASYLQPKFF</sequence>